<proteinExistence type="predicted"/>
<protein>
    <submittedName>
        <fullName evidence="2">Uncharacterized protein</fullName>
    </submittedName>
</protein>
<keyword evidence="3" id="KW-1185">Reference proteome</keyword>
<feature type="transmembrane region" description="Helical" evidence="1">
    <location>
        <begin position="132"/>
        <end position="152"/>
    </location>
</feature>
<keyword evidence="1" id="KW-0472">Membrane</keyword>
<dbReference type="AlphaFoldDB" id="A0A3M9MKJ4"/>
<feature type="transmembrane region" description="Helical" evidence="1">
    <location>
        <begin position="91"/>
        <end position="112"/>
    </location>
</feature>
<evidence type="ECO:0000313" key="3">
    <source>
        <dbReference type="Proteomes" id="UP000272117"/>
    </source>
</evidence>
<accession>A0A3M9MKJ4</accession>
<comment type="caution">
    <text evidence="2">The sequence shown here is derived from an EMBL/GenBank/DDBJ whole genome shotgun (WGS) entry which is preliminary data.</text>
</comment>
<keyword evidence="1" id="KW-0812">Transmembrane</keyword>
<feature type="transmembrane region" description="Helical" evidence="1">
    <location>
        <begin position="48"/>
        <end position="71"/>
    </location>
</feature>
<dbReference type="Proteomes" id="UP000272117">
    <property type="component" value="Unassembled WGS sequence"/>
</dbReference>
<evidence type="ECO:0000313" key="2">
    <source>
        <dbReference type="EMBL" id="RNI26060.1"/>
    </source>
</evidence>
<organism evidence="2 3">
    <name type="scientific">Rufibacter latericius</name>
    <dbReference type="NCBI Taxonomy" id="2487040"/>
    <lineage>
        <taxon>Bacteria</taxon>
        <taxon>Pseudomonadati</taxon>
        <taxon>Bacteroidota</taxon>
        <taxon>Cytophagia</taxon>
        <taxon>Cytophagales</taxon>
        <taxon>Hymenobacteraceae</taxon>
        <taxon>Rufibacter</taxon>
    </lineage>
</organism>
<sequence>MDTSIEQAQRKGISYALRATLVTEVVIAVLLFTFLLSATSSVQAFWDLVTYLGAFNVVLFVLSSLLFAFLIGRSTGVKIMQRKREFAWRGVLSGLEVVLLSTIICIVATVLLQATNGSLEKGWLVNFIMKPFAWMAILCLIPVSIAGLWYGYKLKSKLNQE</sequence>
<dbReference type="EMBL" id="RJJD01000008">
    <property type="protein sequence ID" value="RNI26060.1"/>
    <property type="molecule type" value="Genomic_DNA"/>
</dbReference>
<feature type="transmembrane region" description="Helical" evidence="1">
    <location>
        <begin position="12"/>
        <end position="36"/>
    </location>
</feature>
<gene>
    <name evidence="2" type="ORF">EFB08_14640</name>
</gene>
<name>A0A3M9MKJ4_9BACT</name>
<reference evidence="2 3" key="1">
    <citation type="submission" date="2018-11" db="EMBL/GenBank/DDBJ databases">
        <title>Rufibacter latericius sp. nov., isolated from water in Baiyang Lake.</title>
        <authorList>
            <person name="Yang Y."/>
        </authorList>
    </citation>
    <scope>NUCLEOTIDE SEQUENCE [LARGE SCALE GENOMIC DNA]</scope>
    <source>
        <strain evidence="2 3">R-22-1c-1</strain>
    </source>
</reference>
<evidence type="ECO:0000256" key="1">
    <source>
        <dbReference type="SAM" id="Phobius"/>
    </source>
</evidence>
<dbReference type="OrthoDB" id="893801at2"/>
<dbReference type="RefSeq" id="WP_123127683.1">
    <property type="nucleotide sequence ID" value="NZ_RJJD01000008.1"/>
</dbReference>
<keyword evidence="1" id="KW-1133">Transmembrane helix</keyword>